<dbReference type="GO" id="GO:0007030">
    <property type="term" value="P:Golgi organization"/>
    <property type="evidence" value="ECO:0007669"/>
    <property type="project" value="TreeGrafter"/>
</dbReference>
<dbReference type="FunFam" id="2.30.42.10:FF:000056">
    <property type="entry name" value="Golgi reassembly-stacking protein 2 isoform 1"/>
    <property type="match status" value="1"/>
</dbReference>
<evidence type="ECO:0000256" key="4">
    <source>
        <dbReference type="ARBA" id="ARBA00022707"/>
    </source>
</evidence>
<evidence type="ECO:0000313" key="11">
    <source>
        <dbReference type="EMBL" id="CBY22133.1"/>
    </source>
</evidence>
<comment type="similarity">
    <text evidence="2">Belongs to the GORASP family.</text>
</comment>
<reference evidence="11" key="1">
    <citation type="journal article" date="2010" name="Science">
        <title>Plasticity of animal genome architecture unmasked by rapid evolution of a pelagic tunicate.</title>
        <authorList>
            <person name="Denoeud F."/>
            <person name="Henriet S."/>
            <person name="Mungpakdee S."/>
            <person name="Aury J.M."/>
            <person name="Da Silva C."/>
            <person name="Brinkmann H."/>
            <person name="Mikhaleva J."/>
            <person name="Olsen L.C."/>
            <person name="Jubin C."/>
            <person name="Canestro C."/>
            <person name="Bouquet J.M."/>
            <person name="Danks G."/>
            <person name="Poulain J."/>
            <person name="Campsteijn C."/>
            <person name="Adamski M."/>
            <person name="Cross I."/>
            <person name="Yadetie F."/>
            <person name="Muffato M."/>
            <person name="Louis A."/>
            <person name="Butcher S."/>
            <person name="Tsagkogeorga G."/>
            <person name="Konrad A."/>
            <person name="Singh S."/>
            <person name="Jensen M.F."/>
            <person name="Cong E.H."/>
            <person name="Eikeseth-Otteraa H."/>
            <person name="Noel B."/>
            <person name="Anthouard V."/>
            <person name="Porcel B.M."/>
            <person name="Kachouri-Lafond R."/>
            <person name="Nishino A."/>
            <person name="Ugolini M."/>
            <person name="Chourrout P."/>
            <person name="Nishida H."/>
            <person name="Aasland R."/>
            <person name="Huzurbazar S."/>
            <person name="Westhof E."/>
            <person name="Delsuc F."/>
            <person name="Lehrach H."/>
            <person name="Reinhardt R."/>
            <person name="Weissenbach J."/>
            <person name="Roy S.W."/>
            <person name="Artiguenave F."/>
            <person name="Postlethwait J.H."/>
            <person name="Manak J.R."/>
            <person name="Thompson E.M."/>
            <person name="Jaillon O."/>
            <person name="Du Pasquier L."/>
            <person name="Boudinot P."/>
            <person name="Liberles D.A."/>
            <person name="Volff J.N."/>
            <person name="Philippe H."/>
            <person name="Lenhard B."/>
            <person name="Roest Crollius H."/>
            <person name="Wincker P."/>
            <person name="Chourrout D."/>
        </authorList>
    </citation>
    <scope>NUCLEOTIDE SEQUENCE [LARGE SCALE GENOMIC DNA]</scope>
</reference>
<protein>
    <recommendedName>
        <fullName evidence="10">PDZ GRASP-type domain-containing protein</fullName>
    </recommendedName>
</protein>
<name>E4WXP0_OIKDI</name>
<accession>E4WXP0</accession>
<feature type="binding site" evidence="9">
    <location>
        <position position="19"/>
    </location>
    <ligand>
        <name>Zn(2+)</name>
        <dbReference type="ChEBI" id="CHEBI:29105"/>
    </ligand>
</feature>
<feature type="domain" description="PDZ GRASP-type" evidence="10">
    <location>
        <begin position="112"/>
        <end position="200"/>
    </location>
</feature>
<evidence type="ECO:0000256" key="7">
    <source>
        <dbReference type="ARBA" id="ARBA00023136"/>
    </source>
</evidence>
<comment type="subcellular location">
    <subcellularLocation>
        <location evidence="1">Golgi apparatus membrane</location>
    </subcellularLocation>
</comment>
<keyword evidence="4" id="KW-0519">Myristate</keyword>
<dbReference type="InterPro" id="IPR024958">
    <property type="entry name" value="GRASP_PDZ"/>
</dbReference>
<dbReference type="PROSITE" id="PS51865">
    <property type="entry name" value="PDZ_GRASP"/>
    <property type="match status" value="2"/>
</dbReference>
<evidence type="ECO:0000256" key="1">
    <source>
        <dbReference type="ARBA" id="ARBA00004394"/>
    </source>
</evidence>
<dbReference type="AlphaFoldDB" id="E4WXP0"/>
<dbReference type="Proteomes" id="UP000001307">
    <property type="component" value="Unassembled WGS sequence"/>
</dbReference>
<keyword evidence="9" id="KW-0479">Metal-binding</keyword>
<keyword evidence="5" id="KW-0677">Repeat</keyword>
<keyword evidence="8" id="KW-0449">Lipoprotein</keyword>
<evidence type="ECO:0000256" key="8">
    <source>
        <dbReference type="ARBA" id="ARBA00023288"/>
    </source>
</evidence>
<evidence type="ECO:0000256" key="9">
    <source>
        <dbReference type="PIRSR" id="PIRSR607583-1"/>
    </source>
</evidence>
<feature type="binding site" evidence="9">
    <location>
        <position position="104"/>
    </location>
    <ligand>
        <name>Zn(2+)</name>
        <dbReference type="ChEBI" id="CHEBI:29105"/>
    </ligand>
</feature>
<dbReference type="InParanoid" id="E4WXP0"/>
<dbReference type="InterPro" id="IPR036034">
    <property type="entry name" value="PDZ_sf"/>
</dbReference>
<dbReference type="FunCoup" id="E4WXP0">
    <property type="interactions" value="662"/>
</dbReference>
<dbReference type="SUPFAM" id="SSF50156">
    <property type="entry name" value="PDZ domain-like"/>
    <property type="match status" value="2"/>
</dbReference>
<keyword evidence="12" id="KW-1185">Reference proteome</keyword>
<dbReference type="GO" id="GO:0000139">
    <property type="term" value="C:Golgi membrane"/>
    <property type="evidence" value="ECO:0007669"/>
    <property type="project" value="UniProtKB-SubCell"/>
</dbReference>
<dbReference type="Pfam" id="PF04495">
    <property type="entry name" value="GRASP55_65"/>
    <property type="match status" value="1"/>
</dbReference>
<sequence>MGNSNSIPEIPGGGYDGYHVLRVQENSPGHKAGLEPFFDFIICIGNIRLDRDDDRLKEMLKQNVEKPIQLLVFSSKTLTVRELTLTPSGIWGGQGLLGVSIRFCSFEGANENVWHVLEVESNSPAYLAGLRPFTDYVIGADSILSEQEDLFTLIESNEGKPLKLYVYNSETDASREVILTPNSTWGGDGSIGCGIGYGYLHRIPVEEIASGQQATKPTPTASVAVPAATNVGLTPTVASPALPNVTTSIPSATTYVPGGAVPAIPTLGALPTTGLPSVSAAGLPAIPTLTNPTLPTLGALSTLGGLPTTSAALPQFSAGLPVASTSAGLPPISVPTLPPLSYPSLNFPNFTTTNSTTSPNLTFPSTSFSSTLPPLSLPPLNLPSLNLPSLNTTAPITTPDLSKLNLNIHSVNPTSQAE</sequence>
<dbReference type="EMBL" id="FN653018">
    <property type="protein sequence ID" value="CBY22133.1"/>
    <property type="molecule type" value="Genomic_DNA"/>
</dbReference>
<proteinExistence type="inferred from homology"/>
<keyword evidence="6" id="KW-0333">Golgi apparatus</keyword>
<dbReference type="InterPro" id="IPR007583">
    <property type="entry name" value="GRASP55_65"/>
</dbReference>
<evidence type="ECO:0000259" key="10">
    <source>
        <dbReference type="PROSITE" id="PS51865"/>
    </source>
</evidence>
<dbReference type="Gene3D" id="2.30.42.10">
    <property type="match status" value="2"/>
</dbReference>
<keyword evidence="3" id="KW-0597">Phosphoprotein</keyword>
<feature type="domain" description="PDZ GRASP-type" evidence="10">
    <location>
        <begin position="16"/>
        <end position="106"/>
    </location>
</feature>
<evidence type="ECO:0000256" key="2">
    <source>
        <dbReference type="ARBA" id="ARBA00007144"/>
    </source>
</evidence>
<evidence type="ECO:0000256" key="6">
    <source>
        <dbReference type="ARBA" id="ARBA00023034"/>
    </source>
</evidence>
<dbReference type="PANTHER" id="PTHR12893:SF0">
    <property type="entry name" value="GRASP65"/>
    <property type="match status" value="1"/>
</dbReference>
<keyword evidence="7" id="KW-0472">Membrane</keyword>
<dbReference type="OrthoDB" id="3318at2759"/>
<keyword evidence="9" id="KW-0862">Zinc</keyword>
<evidence type="ECO:0000256" key="5">
    <source>
        <dbReference type="ARBA" id="ARBA00022737"/>
    </source>
</evidence>
<organism evidence="11">
    <name type="scientific">Oikopleura dioica</name>
    <name type="common">Tunicate</name>
    <dbReference type="NCBI Taxonomy" id="34765"/>
    <lineage>
        <taxon>Eukaryota</taxon>
        <taxon>Metazoa</taxon>
        <taxon>Chordata</taxon>
        <taxon>Tunicata</taxon>
        <taxon>Appendicularia</taxon>
        <taxon>Copelata</taxon>
        <taxon>Oikopleuridae</taxon>
        <taxon>Oikopleura</taxon>
    </lineage>
</organism>
<gene>
    <name evidence="11" type="ORF">GSOID_T00011679001</name>
</gene>
<dbReference type="PANTHER" id="PTHR12893">
    <property type="entry name" value="GOLGI REASSEMBLY STACKING PROTEIN GRASP"/>
    <property type="match status" value="1"/>
</dbReference>
<evidence type="ECO:0000313" key="12">
    <source>
        <dbReference type="Proteomes" id="UP000001307"/>
    </source>
</evidence>
<dbReference type="GO" id="GO:0046872">
    <property type="term" value="F:metal ion binding"/>
    <property type="evidence" value="ECO:0007669"/>
    <property type="project" value="UniProtKB-KW"/>
</dbReference>
<dbReference type="FunFam" id="2.30.42.10:FF:000026">
    <property type="entry name" value="Golgi reassembly stacking protein 2"/>
    <property type="match status" value="1"/>
</dbReference>
<evidence type="ECO:0000256" key="3">
    <source>
        <dbReference type="ARBA" id="ARBA00022553"/>
    </source>
</evidence>